<reference evidence="1" key="1">
    <citation type="journal article" date="2021" name="New Phytol.">
        <title>Evolutionary innovations through gain and loss of genes in the ectomycorrhizal Boletales.</title>
        <authorList>
            <person name="Wu G."/>
            <person name="Miyauchi S."/>
            <person name="Morin E."/>
            <person name="Kuo A."/>
            <person name="Drula E."/>
            <person name="Varga T."/>
            <person name="Kohler A."/>
            <person name="Feng B."/>
            <person name="Cao Y."/>
            <person name="Lipzen A."/>
            <person name="Daum C."/>
            <person name="Hundley H."/>
            <person name="Pangilinan J."/>
            <person name="Johnson J."/>
            <person name="Barry K."/>
            <person name="LaButti K."/>
            <person name="Ng V."/>
            <person name="Ahrendt S."/>
            <person name="Min B."/>
            <person name="Choi I.G."/>
            <person name="Park H."/>
            <person name="Plett J.M."/>
            <person name="Magnuson J."/>
            <person name="Spatafora J.W."/>
            <person name="Nagy L.G."/>
            <person name="Henrissat B."/>
            <person name="Grigoriev I.V."/>
            <person name="Yang Z.L."/>
            <person name="Xu J."/>
            <person name="Martin F.M."/>
        </authorList>
    </citation>
    <scope>NUCLEOTIDE SEQUENCE</scope>
    <source>
        <strain evidence="1">KUC20120723A-06</strain>
    </source>
</reference>
<comment type="caution">
    <text evidence="1">The sequence shown here is derived from an EMBL/GenBank/DDBJ whole genome shotgun (WGS) entry which is preliminary data.</text>
</comment>
<proteinExistence type="predicted"/>
<keyword evidence="2" id="KW-1185">Reference proteome</keyword>
<gene>
    <name evidence="1" type="ORF">BV22DRAFT_193313</name>
</gene>
<organism evidence="1 2">
    <name type="scientific">Leucogyrophana mollusca</name>
    <dbReference type="NCBI Taxonomy" id="85980"/>
    <lineage>
        <taxon>Eukaryota</taxon>
        <taxon>Fungi</taxon>
        <taxon>Dikarya</taxon>
        <taxon>Basidiomycota</taxon>
        <taxon>Agaricomycotina</taxon>
        <taxon>Agaricomycetes</taxon>
        <taxon>Agaricomycetidae</taxon>
        <taxon>Boletales</taxon>
        <taxon>Boletales incertae sedis</taxon>
        <taxon>Leucogyrophana</taxon>
    </lineage>
</organism>
<dbReference type="EMBL" id="MU266351">
    <property type="protein sequence ID" value="KAH7928594.1"/>
    <property type="molecule type" value="Genomic_DNA"/>
</dbReference>
<accession>A0ACB8BT71</accession>
<dbReference type="Proteomes" id="UP000790709">
    <property type="component" value="Unassembled WGS sequence"/>
</dbReference>
<evidence type="ECO:0000313" key="1">
    <source>
        <dbReference type="EMBL" id="KAH7928594.1"/>
    </source>
</evidence>
<evidence type="ECO:0000313" key="2">
    <source>
        <dbReference type="Proteomes" id="UP000790709"/>
    </source>
</evidence>
<name>A0ACB8BT71_9AGAM</name>
<protein>
    <submittedName>
        <fullName evidence="1">Uncharacterized protein</fullName>
    </submittedName>
</protein>
<sequence length="883" mass="98198">MPSVAAVQNSCLMTLNNLLSVPAGWQPIVPDRRHSMPPQTSPVQRSQSVQSSSALHTLVSNLRNREGGGSQDIESVDESALFDELRLRVDALAPSLVEGDARFARVLVSLLSVLHQLQTTCCNATSKPQELLHPTSYSPIASVGPTDLLDMLRKQLGDLQIQRKASEDGRIHQSPIHAVQSALIWSKIDQDLETVVSLCKERTESIARPPSLDRQPPQYEYTGYEFDTPPEYDSENRASLDALEAKMPYSMQSAASSISQSEKMRLDFDAVTMAIDRLYLVAPQLHNQRVELKTAKLEQMERARRQGSNFSSETKGKQKERDLQDLDHMLDLIGRASDRKMADQSVLMDGARMLRLEKARQNYEDQRDAFVVELMEKSGAGRYHAQDAQLKERELDGLVSLPEFIREPIPPGMRISAAVRIAPSPPPSTAGPSSDQPAHRSALSHHKSNSRSRSMSAPSLSWLRSSSGLGRRISKSSSRPGSSHGRPVSGQAALDVSYIAEYRETLRHVVVFVSVSGLAPGAELEAEVLPTSSSGLEGDWLLVRSGSISSPPLSMPVQTVPGKQDVQVRQGYYELRLVAASTARSWDDEQDREPTPLMSASQLGTLAPTSFVCASCSLPLVHLHTTWRYRDLPSEHWEELVDAWMCHTDQTLHEHVAKHGRGFWPEQGEALVGGSYVLFDESSVVNGNLSSMQQSQRGEDWRMVRCLCGAVAGRRHERPQQGHSAAAMYRFFKYAVRPISPSAELPKVHVSAFVVQDMLEHVSAHATYRFVISDEEEERPRLLVWLFKPKIRLSYMLANPYLLAKNGSIDASKVMYKILGPSSPSADLKELLNKYPGFPQAEHLFYPLDVCRKLAGWLTESTESYPDGMRTMTGLDVGWLHRT</sequence>